<dbReference type="InterPro" id="IPR051477">
    <property type="entry name" value="Expansin_CellWall"/>
</dbReference>
<reference evidence="4" key="1">
    <citation type="journal article" date="2023" name="PhytoFront">
        <title>Draft Genome Resources of Seven Strains of Tilletia horrida, Causal Agent of Kernel Smut of Rice.</title>
        <authorList>
            <person name="Khanal S."/>
            <person name="Antony Babu S."/>
            <person name="Zhou X.G."/>
        </authorList>
    </citation>
    <scope>NUCLEOTIDE SEQUENCE</scope>
    <source>
        <strain evidence="4">TX6</strain>
    </source>
</reference>
<dbReference type="SUPFAM" id="SSF50685">
    <property type="entry name" value="Barwin-like endoglucanases"/>
    <property type="match status" value="1"/>
</dbReference>
<dbReference type="PANTHER" id="PTHR31836">
    <property type="match status" value="1"/>
</dbReference>
<keyword evidence="1 3" id="KW-0732">Signal</keyword>
<feature type="compositionally biased region" description="Low complexity" evidence="2">
    <location>
        <begin position="240"/>
        <end position="250"/>
    </location>
</feature>
<evidence type="ECO:0000256" key="1">
    <source>
        <dbReference type="ARBA" id="ARBA00022729"/>
    </source>
</evidence>
<dbReference type="Gene3D" id="2.40.40.10">
    <property type="entry name" value="RlpA-like domain"/>
    <property type="match status" value="1"/>
</dbReference>
<feature type="compositionally biased region" description="Basic and acidic residues" evidence="2">
    <location>
        <begin position="221"/>
        <end position="233"/>
    </location>
</feature>
<feature type="signal peptide" evidence="3">
    <location>
        <begin position="1"/>
        <end position="25"/>
    </location>
</feature>
<proteinExistence type="predicted"/>
<name>A0AAN6GNF7_9BASI</name>
<feature type="compositionally biased region" description="Polar residues" evidence="2">
    <location>
        <begin position="277"/>
        <end position="287"/>
    </location>
</feature>
<evidence type="ECO:0000313" key="4">
    <source>
        <dbReference type="EMBL" id="KAK0550143.1"/>
    </source>
</evidence>
<accession>A0AAN6GNF7</accession>
<dbReference type="EMBL" id="JAPDMZ010000098">
    <property type="protein sequence ID" value="KAK0550143.1"/>
    <property type="molecule type" value="Genomic_DNA"/>
</dbReference>
<dbReference type="PANTHER" id="PTHR31836:SF28">
    <property type="entry name" value="SRCR DOMAIN-CONTAINING PROTEIN-RELATED"/>
    <property type="match status" value="1"/>
</dbReference>
<protein>
    <recommendedName>
        <fullName evidence="6">RlpA-like protein double-psi beta-barrel domain-containing protein</fullName>
    </recommendedName>
</protein>
<feature type="chain" id="PRO_5042821801" description="RlpA-like protein double-psi beta-barrel domain-containing protein" evidence="3">
    <location>
        <begin position="26"/>
        <end position="287"/>
    </location>
</feature>
<dbReference type="CDD" id="cd22191">
    <property type="entry name" value="DPBB_RlpA_EXP_N-like"/>
    <property type="match status" value="1"/>
</dbReference>
<dbReference type="AlphaFoldDB" id="A0AAN6GNF7"/>
<evidence type="ECO:0000256" key="2">
    <source>
        <dbReference type="SAM" id="MobiDB-lite"/>
    </source>
</evidence>
<evidence type="ECO:0000256" key="3">
    <source>
        <dbReference type="SAM" id="SignalP"/>
    </source>
</evidence>
<feature type="region of interest" description="Disordered" evidence="2">
    <location>
        <begin position="159"/>
        <end position="287"/>
    </location>
</feature>
<organism evidence="4 5">
    <name type="scientific">Tilletia horrida</name>
    <dbReference type="NCBI Taxonomy" id="155126"/>
    <lineage>
        <taxon>Eukaryota</taxon>
        <taxon>Fungi</taxon>
        <taxon>Dikarya</taxon>
        <taxon>Basidiomycota</taxon>
        <taxon>Ustilaginomycotina</taxon>
        <taxon>Exobasidiomycetes</taxon>
        <taxon>Tilletiales</taxon>
        <taxon>Tilletiaceae</taxon>
        <taxon>Tilletia</taxon>
    </lineage>
</organism>
<dbReference type="InterPro" id="IPR036908">
    <property type="entry name" value="RlpA-like_sf"/>
</dbReference>
<gene>
    <name evidence="4" type="ORF">OC846_003768</name>
</gene>
<keyword evidence="5" id="KW-1185">Reference proteome</keyword>
<evidence type="ECO:0000313" key="5">
    <source>
        <dbReference type="Proteomes" id="UP001176517"/>
    </source>
</evidence>
<evidence type="ECO:0008006" key="6">
    <source>
        <dbReference type="Google" id="ProtNLM"/>
    </source>
</evidence>
<dbReference type="Proteomes" id="UP001176517">
    <property type="component" value="Unassembled WGS sequence"/>
</dbReference>
<sequence>MLASLVYPAAIVALVLSSSLSSASSSHNAIRRPNIPRRLDTEALSDPIAERGLLDALFRRYKGRATWYGVGVTMGACGKWTSTDSRAVALNIGLYGNPDAQSGWCGKKIKITANGRTSIAEVVDCCPTCPGNGDLDMSKALFRDFASIDDGVFQMSWSWVGAGDGNDDDDNDESDKPKGGNNGGGKKPEKQHNNNNNNDDDEEDDDDKPKKEKPKPKPTHTSKDKETETETKTKTKSTKTKTATATVTSTESEDEPEETQRKKQHSNLDGLSKVISGFQNLAISNHN</sequence>
<feature type="compositionally biased region" description="Basic residues" evidence="2">
    <location>
        <begin position="211"/>
        <end position="220"/>
    </location>
</feature>
<comment type="caution">
    <text evidence="4">The sequence shown here is derived from an EMBL/GenBank/DDBJ whole genome shotgun (WGS) entry which is preliminary data.</text>
</comment>